<sequence length="214" mass="22733">MSAGAGDGSSDRPGPAAAPRQEAVGRLLDRALPPGYREEWARYFAQAADALGGEAAAREGSGERRLLVFRLADEWLALPATLVQEITEPRPRRSLPHRRGELVLGIVNIRGELLVEVSLAALIGVGEPAGAATQARLAAFARLVVIGRDGRRVAFRVDEVHGLHQHAARDLVELPATIGKSASSFATSMVAWQGRMLGRLDGGLLLDAIDRGIA</sequence>
<dbReference type="Gene3D" id="2.40.50.180">
    <property type="entry name" value="CheA-289, Domain 4"/>
    <property type="match status" value="1"/>
</dbReference>
<name>A0ABW4YTE6_9HYPH</name>
<dbReference type="SUPFAM" id="SSF50341">
    <property type="entry name" value="CheW-like"/>
    <property type="match status" value="1"/>
</dbReference>
<dbReference type="Proteomes" id="UP001597299">
    <property type="component" value="Unassembled WGS sequence"/>
</dbReference>
<protein>
    <recommendedName>
        <fullName evidence="2">Chemotaxis protein CheW</fullName>
    </recommendedName>
</protein>
<proteinExistence type="predicted"/>
<comment type="subcellular location">
    <subcellularLocation>
        <location evidence="1">Cytoplasm</location>
    </subcellularLocation>
</comment>
<dbReference type="PROSITE" id="PS50851">
    <property type="entry name" value="CHEW"/>
    <property type="match status" value="1"/>
</dbReference>
<reference evidence="7" key="1">
    <citation type="journal article" date="2019" name="Int. J. Syst. Evol. Microbiol.">
        <title>The Global Catalogue of Microorganisms (GCM) 10K type strain sequencing project: providing services to taxonomists for standard genome sequencing and annotation.</title>
        <authorList>
            <consortium name="The Broad Institute Genomics Platform"/>
            <consortium name="The Broad Institute Genome Sequencing Center for Infectious Disease"/>
            <person name="Wu L."/>
            <person name="Ma J."/>
        </authorList>
    </citation>
    <scope>NUCLEOTIDE SEQUENCE [LARGE SCALE GENOMIC DNA]</scope>
    <source>
        <strain evidence="7">CCM 7435</strain>
    </source>
</reference>
<comment type="caution">
    <text evidence="6">The sequence shown here is derived from an EMBL/GenBank/DDBJ whole genome shotgun (WGS) entry which is preliminary data.</text>
</comment>
<dbReference type="PANTHER" id="PTHR22617">
    <property type="entry name" value="CHEMOTAXIS SENSOR HISTIDINE KINASE-RELATED"/>
    <property type="match status" value="1"/>
</dbReference>
<dbReference type="Gene3D" id="2.30.30.40">
    <property type="entry name" value="SH3 Domains"/>
    <property type="match status" value="1"/>
</dbReference>
<gene>
    <name evidence="6" type="ORF">ACFSNC_03180</name>
</gene>
<dbReference type="InterPro" id="IPR002545">
    <property type="entry name" value="CheW-lke_dom"/>
</dbReference>
<keyword evidence="7" id="KW-1185">Reference proteome</keyword>
<dbReference type="InterPro" id="IPR039315">
    <property type="entry name" value="CheW"/>
</dbReference>
<dbReference type="EMBL" id="JBHUHD010000001">
    <property type="protein sequence ID" value="MFD2139392.1"/>
    <property type="molecule type" value="Genomic_DNA"/>
</dbReference>
<evidence type="ECO:0000313" key="7">
    <source>
        <dbReference type="Proteomes" id="UP001597299"/>
    </source>
</evidence>
<dbReference type="Pfam" id="PF01584">
    <property type="entry name" value="CheW"/>
    <property type="match status" value="1"/>
</dbReference>
<evidence type="ECO:0000313" key="6">
    <source>
        <dbReference type="EMBL" id="MFD2139392.1"/>
    </source>
</evidence>
<dbReference type="RefSeq" id="WP_213352229.1">
    <property type="nucleotide sequence ID" value="NZ_JAHBGB010000019.1"/>
</dbReference>
<evidence type="ECO:0000256" key="2">
    <source>
        <dbReference type="ARBA" id="ARBA00021483"/>
    </source>
</evidence>
<dbReference type="InterPro" id="IPR036061">
    <property type="entry name" value="CheW-like_dom_sf"/>
</dbReference>
<feature type="region of interest" description="Disordered" evidence="4">
    <location>
        <begin position="1"/>
        <end position="24"/>
    </location>
</feature>
<keyword evidence="3" id="KW-0963">Cytoplasm</keyword>
<evidence type="ECO:0000256" key="4">
    <source>
        <dbReference type="SAM" id="MobiDB-lite"/>
    </source>
</evidence>
<evidence type="ECO:0000256" key="3">
    <source>
        <dbReference type="ARBA" id="ARBA00022490"/>
    </source>
</evidence>
<evidence type="ECO:0000256" key="1">
    <source>
        <dbReference type="ARBA" id="ARBA00004496"/>
    </source>
</evidence>
<feature type="domain" description="CheW-like" evidence="5">
    <location>
        <begin position="63"/>
        <end position="211"/>
    </location>
</feature>
<accession>A0ABW4YTE6</accession>
<dbReference type="PANTHER" id="PTHR22617:SF45">
    <property type="entry name" value="CHEMOTAXIS PROTEIN CHEW"/>
    <property type="match status" value="1"/>
</dbReference>
<organism evidence="6 7">
    <name type="scientific">Ancylobacter oerskovii</name>
    <dbReference type="NCBI Taxonomy" id="459519"/>
    <lineage>
        <taxon>Bacteria</taxon>
        <taxon>Pseudomonadati</taxon>
        <taxon>Pseudomonadota</taxon>
        <taxon>Alphaproteobacteria</taxon>
        <taxon>Hyphomicrobiales</taxon>
        <taxon>Xanthobacteraceae</taxon>
        <taxon>Ancylobacter</taxon>
    </lineage>
</organism>
<evidence type="ECO:0000259" key="5">
    <source>
        <dbReference type="PROSITE" id="PS50851"/>
    </source>
</evidence>
<dbReference type="SMART" id="SM00260">
    <property type="entry name" value="CheW"/>
    <property type="match status" value="1"/>
</dbReference>